<feature type="transmembrane region" description="Helical" evidence="2">
    <location>
        <begin position="479"/>
        <end position="500"/>
    </location>
</feature>
<dbReference type="GO" id="GO:0005829">
    <property type="term" value="C:cytosol"/>
    <property type="evidence" value="ECO:0007669"/>
    <property type="project" value="TreeGrafter"/>
</dbReference>
<name>A0A117MMJ8_9ACTN</name>
<feature type="transmembrane region" description="Helical" evidence="2">
    <location>
        <begin position="373"/>
        <end position="392"/>
    </location>
</feature>
<feature type="transmembrane region" description="Helical" evidence="2">
    <location>
        <begin position="41"/>
        <end position="63"/>
    </location>
</feature>
<dbReference type="SUPFAM" id="SSF52151">
    <property type="entry name" value="FabD/lysophospholipase-like"/>
    <property type="match status" value="1"/>
</dbReference>
<evidence type="ECO:0000313" key="3">
    <source>
        <dbReference type="EMBL" id="KUL25612.1"/>
    </source>
</evidence>
<comment type="caution">
    <text evidence="3">The sequence shown here is derived from an EMBL/GenBank/DDBJ whole genome shotgun (WGS) entry which is preliminary data.</text>
</comment>
<evidence type="ECO:0008006" key="5">
    <source>
        <dbReference type="Google" id="ProtNLM"/>
    </source>
</evidence>
<dbReference type="AlphaFoldDB" id="A0A117MMJ8"/>
<feature type="transmembrane region" description="Helical" evidence="2">
    <location>
        <begin position="512"/>
        <end position="535"/>
    </location>
</feature>
<sequence length="1056" mass="114577">MVESGVGGNSVAGPSLPVRCTNRPHGRKKRWSDLLRDQDHVALPLIFCLAVGVGAVLLTVHMVKLNQAVFEAEFPGSAPFTAQQRADLIEGFTHENALPTDAWIGLGLLLLSAGGLLAPLFHRRRWPEVDESWQPTHVSLIVATAGWTLLVLLGLYGWENWLLHLLAGTVDDPVSWQRHLTMLQGVAFPRLVLMPLATLVVVTTALVISTRRFRKPSRTLPAESIGSAVQQDGDAGAYEHWRSSRQSPRRPAGSPPGGRGIALSGGGIRSATFCLGALQALQNRPGELTGADYLTAVSGGAYAAGAIQLARQGLPADAAGYDAYRGVESVEPPDGSTFSEGSPEFDYLRRHSSYLADTVREWAAAVFTLMRGVLISVLFLGLLAVLAGRWVGHIYQRSGFLGGEKSSMPWHPLWGPVLAVVAVAAGGALLELLSLSRWSRRRDDTDCSSPSGPSTPGAVVPLGRVARRKRQVRHGTPQILVGIVSVMVVFGAVIPLVVWAGDHITTGGLSSARPAVAGGAVTAAAGVATTVLGLWSRHRTEIETALHGARRRARHQRLGDTGKRIAQWLSVYGGIALVAGVYLLVFGIVVRETARHQVTDSIHWSWGVPKVTLPGDQITFTIALTCLFLILYGIIDETALGLHPFYRRRLSKAFAVRRVRWNAPRDGRDAGDRLEPDIRYEAQPYDHDEVTRLENYGEPRSAFPRVIFCAAAHSSDPDDVPPGRKALPFTISGDWIGGPELGWYTPAEIRDCISPRLQVDLTVQTAMAVSGAAFASAMGRYHHPANVVLALTNARLGTWMPNPRVVWEMRYAGRRWWQPRFPRWRRLSYLLRELFGRYPKDDPLVFVADGGHYEDLGLIELLRHGCTEIYCFDATSPQSSFAASLASSVTLAREELGVVIKLDRPERAQPAGGERQEAATVQARTAESCIVTGQIRYPGPRGAGTGPTGRLVIGKSVLTAQTPWEVRQHAEQHALFPHDATGDQWFDVAKFDAYTALGRYVGDQAFQQMDQLRRKSHVAARPVPTRSATAPVAGPPAGEPAGPAPSGPDSPDGRER</sequence>
<feature type="transmembrane region" description="Helical" evidence="2">
    <location>
        <begin position="618"/>
        <end position="642"/>
    </location>
</feature>
<keyword evidence="4" id="KW-1185">Reference proteome</keyword>
<gene>
    <name evidence="3" type="ORF">ADL15_40425</name>
</gene>
<reference evidence="3 4" key="1">
    <citation type="submission" date="2015-10" db="EMBL/GenBank/DDBJ databases">
        <authorList>
            <person name="Gilbert D.G."/>
        </authorList>
    </citation>
    <scope>NUCLEOTIDE SEQUENCE [LARGE SCALE GENOMIC DNA]</scope>
    <source>
        <strain evidence="3 4">NRRL B-16712</strain>
    </source>
</reference>
<dbReference type="Gene3D" id="3.40.1090.10">
    <property type="entry name" value="Cytosolic phospholipase A2 catalytic domain"/>
    <property type="match status" value="1"/>
</dbReference>
<feature type="region of interest" description="Disordered" evidence="1">
    <location>
        <begin position="1012"/>
        <end position="1056"/>
    </location>
</feature>
<feature type="compositionally biased region" description="Gly residues" evidence="1">
    <location>
        <begin position="1"/>
        <end position="10"/>
    </location>
</feature>
<feature type="transmembrane region" description="Helical" evidence="2">
    <location>
        <begin position="565"/>
        <end position="590"/>
    </location>
</feature>
<dbReference type="PANTHER" id="PTHR10728">
    <property type="entry name" value="CYTOSOLIC PHOSPHOLIPASE A2"/>
    <property type="match status" value="1"/>
</dbReference>
<dbReference type="EMBL" id="LLZH01000312">
    <property type="protein sequence ID" value="KUL25612.1"/>
    <property type="molecule type" value="Genomic_DNA"/>
</dbReference>
<evidence type="ECO:0000256" key="2">
    <source>
        <dbReference type="SAM" id="Phobius"/>
    </source>
</evidence>
<evidence type="ECO:0000313" key="4">
    <source>
        <dbReference type="Proteomes" id="UP000053244"/>
    </source>
</evidence>
<dbReference type="PANTHER" id="PTHR10728:SF40">
    <property type="entry name" value="PATATIN FAMILY PROTEIN"/>
    <property type="match status" value="1"/>
</dbReference>
<keyword evidence="2" id="KW-0812">Transmembrane</keyword>
<proteinExistence type="predicted"/>
<accession>A0A117MMJ8</accession>
<feature type="region of interest" description="Disordered" evidence="1">
    <location>
        <begin position="224"/>
        <end position="261"/>
    </location>
</feature>
<feature type="transmembrane region" description="Helical" evidence="2">
    <location>
        <begin position="140"/>
        <end position="158"/>
    </location>
</feature>
<feature type="transmembrane region" description="Helical" evidence="2">
    <location>
        <begin position="412"/>
        <end position="433"/>
    </location>
</feature>
<feature type="compositionally biased region" description="Pro residues" evidence="1">
    <location>
        <begin position="1033"/>
        <end position="1048"/>
    </location>
</feature>
<evidence type="ECO:0000256" key="1">
    <source>
        <dbReference type="SAM" id="MobiDB-lite"/>
    </source>
</evidence>
<dbReference type="InterPro" id="IPR016035">
    <property type="entry name" value="Acyl_Trfase/lysoPLipase"/>
</dbReference>
<dbReference type="Proteomes" id="UP000053244">
    <property type="component" value="Unassembled WGS sequence"/>
</dbReference>
<dbReference type="GO" id="GO:0004623">
    <property type="term" value="F:phospholipase A2 activity"/>
    <property type="evidence" value="ECO:0007669"/>
    <property type="project" value="TreeGrafter"/>
</dbReference>
<feature type="transmembrane region" description="Helical" evidence="2">
    <location>
        <begin position="102"/>
        <end position="120"/>
    </location>
</feature>
<dbReference type="GO" id="GO:0046475">
    <property type="term" value="P:glycerophospholipid catabolic process"/>
    <property type="evidence" value="ECO:0007669"/>
    <property type="project" value="TreeGrafter"/>
</dbReference>
<keyword evidence="2" id="KW-1133">Transmembrane helix</keyword>
<feature type="transmembrane region" description="Helical" evidence="2">
    <location>
        <begin position="187"/>
        <end position="208"/>
    </location>
</feature>
<feature type="region of interest" description="Disordered" evidence="1">
    <location>
        <begin position="1"/>
        <end position="24"/>
    </location>
</feature>
<organism evidence="3 4">
    <name type="scientific">Actinoplanes awajinensis subsp. mycoplanecinus</name>
    <dbReference type="NCBI Taxonomy" id="135947"/>
    <lineage>
        <taxon>Bacteria</taxon>
        <taxon>Bacillati</taxon>
        <taxon>Actinomycetota</taxon>
        <taxon>Actinomycetes</taxon>
        <taxon>Micromonosporales</taxon>
        <taxon>Micromonosporaceae</taxon>
        <taxon>Actinoplanes</taxon>
    </lineage>
</organism>
<keyword evidence="2" id="KW-0472">Membrane</keyword>
<protein>
    <recommendedName>
        <fullName evidence="5">PNPLA domain-containing protein</fullName>
    </recommendedName>
</protein>